<accession>A0A4Z2HAN0</accession>
<comment type="caution">
    <text evidence="3">The sequence shown here is derived from an EMBL/GenBank/DDBJ whole genome shotgun (WGS) entry which is preliminary data.</text>
</comment>
<dbReference type="Proteomes" id="UP000314294">
    <property type="component" value="Unassembled WGS sequence"/>
</dbReference>
<keyword evidence="2" id="KW-0472">Membrane</keyword>
<evidence type="ECO:0000256" key="1">
    <source>
        <dbReference type="SAM" id="MobiDB-lite"/>
    </source>
</evidence>
<gene>
    <name evidence="3" type="ORF">EYF80_027664</name>
</gene>
<protein>
    <submittedName>
        <fullName evidence="3">Uncharacterized protein</fullName>
    </submittedName>
</protein>
<reference evidence="3 4" key="1">
    <citation type="submission" date="2019-03" db="EMBL/GenBank/DDBJ databases">
        <title>First draft genome of Liparis tanakae, snailfish: a comprehensive survey of snailfish specific genes.</title>
        <authorList>
            <person name="Kim W."/>
            <person name="Song I."/>
            <person name="Jeong J.-H."/>
            <person name="Kim D."/>
            <person name="Kim S."/>
            <person name="Ryu S."/>
            <person name="Song J.Y."/>
            <person name="Lee S.K."/>
        </authorList>
    </citation>
    <scope>NUCLEOTIDE SEQUENCE [LARGE SCALE GENOMIC DNA]</scope>
    <source>
        <tissue evidence="3">Muscle</tissue>
    </source>
</reference>
<name>A0A4Z2HAN0_9TELE</name>
<proteinExistence type="predicted"/>
<organism evidence="3 4">
    <name type="scientific">Liparis tanakae</name>
    <name type="common">Tanaka's snailfish</name>
    <dbReference type="NCBI Taxonomy" id="230148"/>
    <lineage>
        <taxon>Eukaryota</taxon>
        <taxon>Metazoa</taxon>
        <taxon>Chordata</taxon>
        <taxon>Craniata</taxon>
        <taxon>Vertebrata</taxon>
        <taxon>Euteleostomi</taxon>
        <taxon>Actinopterygii</taxon>
        <taxon>Neopterygii</taxon>
        <taxon>Teleostei</taxon>
        <taxon>Neoteleostei</taxon>
        <taxon>Acanthomorphata</taxon>
        <taxon>Eupercaria</taxon>
        <taxon>Perciformes</taxon>
        <taxon>Cottioidei</taxon>
        <taxon>Cottales</taxon>
        <taxon>Liparidae</taxon>
        <taxon>Liparis</taxon>
    </lineage>
</organism>
<evidence type="ECO:0000313" key="3">
    <source>
        <dbReference type="EMBL" id="TNN62073.1"/>
    </source>
</evidence>
<keyword evidence="2" id="KW-0812">Transmembrane</keyword>
<keyword evidence="2" id="KW-1133">Transmembrane helix</keyword>
<evidence type="ECO:0000256" key="2">
    <source>
        <dbReference type="SAM" id="Phobius"/>
    </source>
</evidence>
<feature type="region of interest" description="Disordered" evidence="1">
    <location>
        <begin position="179"/>
        <end position="199"/>
    </location>
</feature>
<keyword evidence="4" id="KW-1185">Reference proteome</keyword>
<evidence type="ECO:0000313" key="4">
    <source>
        <dbReference type="Proteomes" id="UP000314294"/>
    </source>
</evidence>
<dbReference type="AlphaFoldDB" id="A0A4Z2HAN0"/>
<dbReference type="EMBL" id="SRLO01000301">
    <property type="protein sequence ID" value="TNN62073.1"/>
    <property type="molecule type" value="Genomic_DNA"/>
</dbReference>
<sequence>MGVRGKWTAPQGLFEPPSATERCTLGREKGGKERLKGGVGVCEKIRGTGDEEPDTLIHRAPIILCCSLTASIVAVLMNINPFRRLYWRDKIALDIAKASKCISVSFWSDGGEEQSGGGGRKPGAVISVDLWEEIDDDEGDASSLRLPSSTRHAFTLRHRHYMHRARVSVTSVLSSRCVPAERSPRHDVTPNLEEQLVEH</sequence>
<feature type="transmembrane region" description="Helical" evidence="2">
    <location>
        <begin position="60"/>
        <end position="79"/>
    </location>
</feature>